<sequence length="183" mass="20047">MVDFSVSSPALQMEPVKQSDLPPVRRAGRGPSYDYFSYQSGPRELAARGQAMGAAASLFRMFSEKANEMSLTHWLQRWLRNNEAHIIREMDTNHHSVFVAQFNYSVSDGETRVLMARGAYLLGTAPSRADIGKILTPQVLYGPGMHETLPNGTLFQIVYLVGGRKKQQIGSAGNIGSASSLVG</sequence>
<evidence type="ECO:0000313" key="1">
    <source>
        <dbReference type="EMBL" id="SCB49053.1"/>
    </source>
</evidence>
<keyword evidence="2" id="KW-1185">Reference proteome</keyword>
<dbReference type="RefSeq" id="WP_092719407.1">
    <property type="nucleotide sequence ID" value="NZ_FMAG01000013.1"/>
</dbReference>
<protein>
    <submittedName>
        <fullName evidence="1">Uncharacterized protein</fullName>
    </submittedName>
</protein>
<accession>A0A1C3X9V4</accession>
<dbReference type="Proteomes" id="UP000199101">
    <property type="component" value="Unassembled WGS sequence"/>
</dbReference>
<gene>
    <name evidence="1" type="ORF">GA0061103_0503</name>
</gene>
<dbReference type="STRING" id="410764.GA0061103_0503"/>
<proteinExistence type="predicted"/>
<organism evidence="1 2">
    <name type="scientific">Rhizobium multihospitium</name>
    <dbReference type="NCBI Taxonomy" id="410764"/>
    <lineage>
        <taxon>Bacteria</taxon>
        <taxon>Pseudomonadati</taxon>
        <taxon>Pseudomonadota</taxon>
        <taxon>Alphaproteobacteria</taxon>
        <taxon>Hyphomicrobiales</taxon>
        <taxon>Rhizobiaceae</taxon>
        <taxon>Rhizobium/Agrobacterium group</taxon>
        <taxon>Rhizobium</taxon>
    </lineage>
</organism>
<dbReference type="AlphaFoldDB" id="A0A1C3X9V4"/>
<reference evidence="2" key="1">
    <citation type="submission" date="2016-08" db="EMBL/GenBank/DDBJ databases">
        <authorList>
            <person name="Varghese N."/>
            <person name="Submissions Spin"/>
        </authorList>
    </citation>
    <scope>NUCLEOTIDE SEQUENCE [LARGE SCALE GENOMIC DNA]</scope>
    <source>
        <strain evidence="2">HAMBI 2975</strain>
    </source>
</reference>
<evidence type="ECO:0000313" key="2">
    <source>
        <dbReference type="Proteomes" id="UP000199101"/>
    </source>
</evidence>
<name>A0A1C3X9V4_9HYPH</name>
<dbReference type="OrthoDB" id="8378923at2"/>
<dbReference type="EMBL" id="FMAG01000013">
    <property type="protein sequence ID" value="SCB49053.1"/>
    <property type="molecule type" value="Genomic_DNA"/>
</dbReference>